<sequence length="120" mass="12652">MDQDQSAQVVVELQGCSARDADAVLTALAGAFGTDRAASDTPSETPGERPTVWSATFDTSDRRGRTSPVRIDAALDLTAQGGYHAVTDLQEALDEVYAVEVLGSASGDQEKEIQLRLTPA</sequence>
<protein>
    <submittedName>
        <fullName evidence="3">Uncharacterized protein</fullName>
    </submittedName>
</protein>
<gene>
    <name evidence="3" type="ORF">RM574_08560</name>
    <name evidence="2" type="ORF">RM698_08510</name>
</gene>
<evidence type="ECO:0000313" key="5">
    <source>
        <dbReference type="Proteomes" id="UP001183610"/>
    </source>
</evidence>
<reference evidence="4 5" key="1">
    <citation type="submission" date="2023-07" db="EMBL/GenBank/DDBJ databases">
        <title>30 novel species of actinomycetes from the DSMZ collection.</title>
        <authorList>
            <person name="Nouioui I."/>
        </authorList>
    </citation>
    <scope>NUCLEOTIDE SEQUENCE [LARGE SCALE GENOMIC DNA]</scope>
    <source>
        <strain evidence="2 5">DSM 41979</strain>
        <strain evidence="4">DSM 41982</strain>
    </source>
</reference>
<dbReference type="Proteomes" id="UP001183610">
    <property type="component" value="Unassembled WGS sequence"/>
</dbReference>
<reference evidence="3" key="2">
    <citation type="submission" date="2024-03" db="EMBL/GenBank/DDBJ databases">
        <title>30 novel species of actinomycetes from the DSMZ collection.</title>
        <authorList>
            <person name="Nouioui I."/>
        </authorList>
    </citation>
    <scope>NUCLEOTIDE SEQUENCE</scope>
    <source>
        <strain evidence="3">DSM 41982</strain>
    </source>
</reference>
<keyword evidence="5" id="KW-1185">Reference proteome</keyword>
<proteinExistence type="predicted"/>
<dbReference type="AlphaFoldDB" id="A0ABD5E2P3"/>
<name>A0ABD5E2P3_9ACTN</name>
<evidence type="ECO:0000313" key="2">
    <source>
        <dbReference type="EMBL" id="MDT0409094.1"/>
    </source>
</evidence>
<organism evidence="3 4">
    <name type="scientific">Streptomyces evansiae</name>
    <dbReference type="NCBI Taxonomy" id="3075535"/>
    <lineage>
        <taxon>Bacteria</taxon>
        <taxon>Bacillati</taxon>
        <taxon>Actinomycetota</taxon>
        <taxon>Actinomycetes</taxon>
        <taxon>Kitasatosporales</taxon>
        <taxon>Streptomycetaceae</taxon>
        <taxon>Streptomyces</taxon>
    </lineage>
</organism>
<comment type="caution">
    <text evidence="3">The sequence shown here is derived from an EMBL/GenBank/DDBJ whole genome shotgun (WGS) entry which is preliminary data.</text>
</comment>
<feature type="region of interest" description="Disordered" evidence="1">
    <location>
        <begin position="33"/>
        <end position="65"/>
    </location>
</feature>
<accession>A0ABD5E2P3</accession>
<dbReference type="RefSeq" id="WP_007830209.1">
    <property type="nucleotide sequence ID" value="NZ_JAVRER010000009.1"/>
</dbReference>
<dbReference type="EMBL" id="JAVRET010000014">
    <property type="protein sequence ID" value="MDT0409094.1"/>
    <property type="molecule type" value="Genomic_DNA"/>
</dbReference>
<dbReference type="Proteomes" id="UP001183607">
    <property type="component" value="Unassembled WGS sequence"/>
</dbReference>
<evidence type="ECO:0000313" key="3">
    <source>
        <dbReference type="EMBL" id="MDT0415542.1"/>
    </source>
</evidence>
<evidence type="ECO:0000313" key="4">
    <source>
        <dbReference type="Proteomes" id="UP001183607"/>
    </source>
</evidence>
<evidence type="ECO:0000256" key="1">
    <source>
        <dbReference type="SAM" id="MobiDB-lite"/>
    </source>
</evidence>
<dbReference type="EMBL" id="JAVRER010000009">
    <property type="protein sequence ID" value="MDT0415542.1"/>
    <property type="molecule type" value="Genomic_DNA"/>
</dbReference>